<feature type="domain" description="YknX-like C-terminal permuted SH3-like" evidence="4">
    <location>
        <begin position="265"/>
        <end position="334"/>
    </location>
</feature>
<proteinExistence type="inferred from homology"/>
<name>A0A1N7R8Z9_9BACT</name>
<dbReference type="AlphaFoldDB" id="A0A1N7R8Z9"/>
<evidence type="ECO:0000313" key="6">
    <source>
        <dbReference type="Proteomes" id="UP000186917"/>
    </source>
</evidence>
<feature type="domain" description="CusB-like beta-barrel" evidence="2">
    <location>
        <begin position="187"/>
        <end position="258"/>
    </location>
</feature>
<dbReference type="Pfam" id="PF25954">
    <property type="entry name" value="Beta-barrel_RND_2"/>
    <property type="match status" value="1"/>
</dbReference>
<dbReference type="Pfam" id="PF25973">
    <property type="entry name" value="BSH_CzcB"/>
    <property type="match status" value="1"/>
</dbReference>
<evidence type="ECO:0000259" key="3">
    <source>
        <dbReference type="Pfam" id="PF25973"/>
    </source>
</evidence>
<dbReference type="Pfam" id="PF25989">
    <property type="entry name" value="YknX_C"/>
    <property type="match status" value="1"/>
</dbReference>
<dbReference type="InterPro" id="IPR058647">
    <property type="entry name" value="BSH_CzcB-like"/>
</dbReference>
<dbReference type="Gene3D" id="1.10.287.470">
    <property type="entry name" value="Helix hairpin bin"/>
    <property type="match status" value="1"/>
</dbReference>
<evidence type="ECO:0000313" key="5">
    <source>
        <dbReference type="EMBL" id="SIT31555.1"/>
    </source>
</evidence>
<dbReference type="EMBL" id="FTOR01000010">
    <property type="protein sequence ID" value="SIT31555.1"/>
    <property type="molecule type" value="Genomic_DNA"/>
</dbReference>
<protein>
    <submittedName>
        <fullName evidence="5">RND family efflux transporter, MFP subunit</fullName>
    </submittedName>
</protein>
<dbReference type="InterPro" id="IPR058792">
    <property type="entry name" value="Beta-barrel_RND_2"/>
</dbReference>
<sequence>MPCTALYALLLSSCGHSEKAPEAETRAKVAVKQIQTTGQQETLLYSGTIEADNTVSLGFTISGRVTSVLVQEGEHVHAGQLLATIETNEYENALKVSEASLEQAMDNFKRYNELHAKGSLPERDFIGAKVAQAQAEANKSAAAKRLADTKLYAPFAGIISSKAIEKGAIVAPAVTAFTVLKTDVVYARASVTESEIAKLNIGKNAQVIIPVSGDTCKGTVTIINPQADATTRTFNVKIRLANNAGKLLPGMLSDIAIHTGRQVNAITVPAEAVIRDADDITYVFVVNESNRAIRKRITTGGLTANEVLVTNGLQPGDKVVTEGQNKLKDGQAITL</sequence>
<reference evidence="6" key="1">
    <citation type="submission" date="2017-01" db="EMBL/GenBank/DDBJ databases">
        <authorList>
            <person name="Varghese N."/>
            <person name="Submissions S."/>
        </authorList>
    </citation>
    <scope>NUCLEOTIDE SEQUENCE [LARGE SCALE GENOMIC DNA]</scope>
    <source>
        <strain evidence="6">DSM 21054</strain>
    </source>
</reference>
<keyword evidence="6" id="KW-1185">Reference proteome</keyword>
<dbReference type="PANTHER" id="PTHR30469">
    <property type="entry name" value="MULTIDRUG RESISTANCE PROTEIN MDTA"/>
    <property type="match status" value="1"/>
</dbReference>
<dbReference type="STRING" id="477680.SAMN05421788_110221"/>
<organism evidence="5 6">
    <name type="scientific">Filimonas lacunae</name>
    <dbReference type="NCBI Taxonomy" id="477680"/>
    <lineage>
        <taxon>Bacteria</taxon>
        <taxon>Pseudomonadati</taxon>
        <taxon>Bacteroidota</taxon>
        <taxon>Chitinophagia</taxon>
        <taxon>Chitinophagales</taxon>
        <taxon>Chitinophagaceae</taxon>
        <taxon>Filimonas</taxon>
    </lineage>
</organism>
<evidence type="ECO:0000259" key="4">
    <source>
        <dbReference type="Pfam" id="PF25989"/>
    </source>
</evidence>
<dbReference type="Gene3D" id="2.40.30.170">
    <property type="match status" value="1"/>
</dbReference>
<gene>
    <name evidence="5" type="ORF">SAMN05421788_110221</name>
</gene>
<dbReference type="GO" id="GO:0015562">
    <property type="term" value="F:efflux transmembrane transporter activity"/>
    <property type="evidence" value="ECO:0007669"/>
    <property type="project" value="TreeGrafter"/>
</dbReference>
<dbReference type="Gene3D" id="2.40.420.20">
    <property type="match status" value="1"/>
</dbReference>
<dbReference type="NCBIfam" id="TIGR01730">
    <property type="entry name" value="RND_mfp"/>
    <property type="match status" value="1"/>
</dbReference>
<evidence type="ECO:0000256" key="1">
    <source>
        <dbReference type="ARBA" id="ARBA00009477"/>
    </source>
</evidence>
<dbReference type="InterPro" id="IPR058637">
    <property type="entry name" value="YknX-like_C"/>
</dbReference>
<evidence type="ECO:0000259" key="2">
    <source>
        <dbReference type="Pfam" id="PF25954"/>
    </source>
</evidence>
<feature type="domain" description="CzcB-like barrel-sandwich hybrid" evidence="3">
    <location>
        <begin position="60"/>
        <end position="179"/>
    </location>
</feature>
<accession>A0A1N7R8Z9</accession>
<dbReference type="InterPro" id="IPR006143">
    <property type="entry name" value="RND_pump_MFP"/>
</dbReference>
<dbReference type="SUPFAM" id="SSF111369">
    <property type="entry name" value="HlyD-like secretion proteins"/>
    <property type="match status" value="1"/>
</dbReference>
<dbReference type="Gene3D" id="2.40.50.100">
    <property type="match status" value="1"/>
</dbReference>
<comment type="similarity">
    <text evidence="1">Belongs to the membrane fusion protein (MFP) (TC 8.A.1) family.</text>
</comment>
<dbReference type="Proteomes" id="UP000186917">
    <property type="component" value="Unassembled WGS sequence"/>
</dbReference>
<dbReference type="GO" id="GO:1990281">
    <property type="term" value="C:efflux pump complex"/>
    <property type="evidence" value="ECO:0007669"/>
    <property type="project" value="TreeGrafter"/>
</dbReference>